<evidence type="ECO:0000313" key="1">
    <source>
        <dbReference type="EMBL" id="MBO1081846.1"/>
    </source>
</evidence>
<dbReference type="RefSeq" id="WP_207420033.1">
    <property type="nucleotide sequence ID" value="NZ_CP061184.1"/>
</dbReference>
<name>A0ABS3KZV5_9PROT</name>
<dbReference type="EMBL" id="JACTNG010000023">
    <property type="protein sequence ID" value="MBO1081846.1"/>
    <property type="molecule type" value="Genomic_DNA"/>
</dbReference>
<organism evidence="1 2">
    <name type="scientific">Roseomonas haemaphysalidis</name>
    <dbReference type="NCBI Taxonomy" id="2768162"/>
    <lineage>
        <taxon>Bacteria</taxon>
        <taxon>Pseudomonadati</taxon>
        <taxon>Pseudomonadota</taxon>
        <taxon>Alphaproteobacteria</taxon>
        <taxon>Acetobacterales</taxon>
        <taxon>Roseomonadaceae</taxon>
        <taxon>Roseomonas</taxon>
    </lineage>
</organism>
<comment type="caution">
    <text evidence="1">The sequence shown here is derived from an EMBL/GenBank/DDBJ whole genome shotgun (WGS) entry which is preliminary data.</text>
</comment>
<gene>
    <name evidence="1" type="ORF">IAI61_22725</name>
</gene>
<evidence type="ECO:0000313" key="2">
    <source>
        <dbReference type="Proteomes" id="UP001518989"/>
    </source>
</evidence>
<accession>A0ABS3KZV5</accession>
<keyword evidence="2" id="KW-1185">Reference proteome</keyword>
<reference evidence="1 2" key="1">
    <citation type="submission" date="2020-09" db="EMBL/GenBank/DDBJ databases">
        <title>Roseomonas.</title>
        <authorList>
            <person name="Zhu W."/>
        </authorList>
    </citation>
    <scope>NUCLEOTIDE SEQUENCE [LARGE SCALE GENOMIC DNA]</scope>
    <source>
        <strain evidence="1 2">573</strain>
    </source>
</reference>
<sequence>MYTVFYVFPDGKRKQAAQPFQDLEDAKAEAIEPIFLHPFSPAAVIVVDATGEVVFSTAEDNL</sequence>
<protein>
    <submittedName>
        <fullName evidence="1">Uncharacterized protein</fullName>
    </submittedName>
</protein>
<proteinExistence type="predicted"/>
<dbReference type="Proteomes" id="UP001518989">
    <property type="component" value="Unassembled WGS sequence"/>
</dbReference>